<dbReference type="InterPro" id="IPR029058">
    <property type="entry name" value="AB_hydrolase_fold"/>
</dbReference>
<dbReference type="InterPro" id="IPR000073">
    <property type="entry name" value="AB_hydrolase_1"/>
</dbReference>
<protein>
    <submittedName>
        <fullName evidence="2">Alpha/beta hydrolase</fullName>
    </submittedName>
</protein>
<dbReference type="SUPFAM" id="SSF53474">
    <property type="entry name" value="alpha/beta-Hydrolases"/>
    <property type="match status" value="1"/>
</dbReference>
<dbReference type="Pfam" id="PF00561">
    <property type="entry name" value="Abhydrolase_1"/>
    <property type="match status" value="1"/>
</dbReference>
<dbReference type="EMBL" id="QFQP01000003">
    <property type="protein sequence ID" value="PZR16674.1"/>
    <property type="molecule type" value="Genomic_DNA"/>
</dbReference>
<dbReference type="AlphaFoldDB" id="A0A2W5VLD4"/>
<reference evidence="2 3" key="1">
    <citation type="submission" date="2017-08" db="EMBL/GenBank/DDBJ databases">
        <title>Infants hospitalized years apart are colonized by the same room-sourced microbial strains.</title>
        <authorList>
            <person name="Brooks B."/>
            <person name="Olm M.R."/>
            <person name="Firek B.A."/>
            <person name="Baker R."/>
            <person name="Thomas B.C."/>
            <person name="Morowitz M.J."/>
            <person name="Banfield J.F."/>
        </authorList>
    </citation>
    <scope>NUCLEOTIDE SEQUENCE [LARGE SCALE GENOMIC DNA]</scope>
    <source>
        <strain evidence="2">S2_003_000_R2_14</strain>
    </source>
</reference>
<evidence type="ECO:0000259" key="1">
    <source>
        <dbReference type="Pfam" id="PF00561"/>
    </source>
</evidence>
<sequence length="262" mass="27922">MPSITIDGRPYFYEDSGEGTPLLLLHGFPFTSQSFKPQLEKPPKGVRVIAPDHNGFGRSTFKHGISTMESMAEDALALLDALKIDTALVGGVSMGGYVAIALTRLDPSRVRGLVLIDTQSTADDEAGKAKREQTAQDVEKNGVKGLVEGMLPKLLTPEADPALRNQVEVMMLAQFPAAVAAAARGMATRTDGKDILSRFSGPCAVIVGAKDTITPVEKARQLQALVPDATLDVIENAAHLPNLEQTAAFDEALERFVVTAGR</sequence>
<name>A0A2W5VLD4_9BACT</name>
<dbReference type="GO" id="GO:0016787">
    <property type="term" value="F:hydrolase activity"/>
    <property type="evidence" value="ECO:0007669"/>
    <property type="project" value="UniProtKB-KW"/>
</dbReference>
<proteinExistence type="predicted"/>
<dbReference type="InterPro" id="IPR050266">
    <property type="entry name" value="AB_hydrolase_sf"/>
</dbReference>
<gene>
    <name evidence="2" type="ORF">DI536_05835</name>
</gene>
<organism evidence="2 3">
    <name type="scientific">Archangium gephyra</name>
    <dbReference type="NCBI Taxonomy" id="48"/>
    <lineage>
        <taxon>Bacteria</taxon>
        <taxon>Pseudomonadati</taxon>
        <taxon>Myxococcota</taxon>
        <taxon>Myxococcia</taxon>
        <taxon>Myxococcales</taxon>
        <taxon>Cystobacterineae</taxon>
        <taxon>Archangiaceae</taxon>
        <taxon>Archangium</taxon>
    </lineage>
</organism>
<comment type="caution">
    <text evidence="2">The sequence shown here is derived from an EMBL/GenBank/DDBJ whole genome shotgun (WGS) entry which is preliminary data.</text>
</comment>
<evidence type="ECO:0000313" key="3">
    <source>
        <dbReference type="Proteomes" id="UP000249061"/>
    </source>
</evidence>
<accession>A0A2W5VLD4</accession>
<dbReference type="PRINTS" id="PR00111">
    <property type="entry name" value="ABHYDROLASE"/>
</dbReference>
<evidence type="ECO:0000313" key="2">
    <source>
        <dbReference type="EMBL" id="PZR16674.1"/>
    </source>
</evidence>
<dbReference type="Gene3D" id="3.40.50.1820">
    <property type="entry name" value="alpha/beta hydrolase"/>
    <property type="match status" value="1"/>
</dbReference>
<dbReference type="PANTHER" id="PTHR43798">
    <property type="entry name" value="MONOACYLGLYCEROL LIPASE"/>
    <property type="match status" value="1"/>
</dbReference>
<keyword evidence="2" id="KW-0378">Hydrolase</keyword>
<dbReference type="Proteomes" id="UP000249061">
    <property type="component" value="Unassembled WGS sequence"/>
</dbReference>
<feature type="domain" description="AB hydrolase-1" evidence="1">
    <location>
        <begin position="21"/>
        <end position="244"/>
    </location>
</feature>